<evidence type="ECO:0000313" key="3">
    <source>
        <dbReference type="Proteomes" id="UP000220353"/>
    </source>
</evidence>
<dbReference type="NCBIfam" id="NF047595">
    <property type="entry name" value="IS66_ISRel24_TnpA"/>
    <property type="match status" value="1"/>
</dbReference>
<dbReference type="GO" id="GO:0004803">
    <property type="term" value="F:transposase activity"/>
    <property type="evidence" value="ECO:0007669"/>
    <property type="project" value="InterPro"/>
</dbReference>
<dbReference type="InterPro" id="IPR010921">
    <property type="entry name" value="Trp_repressor/repl_initiator"/>
</dbReference>
<dbReference type="PANTHER" id="PTHR37936:SF3">
    <property type="entry name" value="TRANSPOSASE INSC FOR INSERTION ELEMENT IS2A-RELATED"/>
    <property type="match status" value="1"/>
</dbReference>
<feature type="region of interest" description="Disordered" evidence="1">
    <location>
        <begin position="103"/>
        <end position="122"/>
    </location>
</feature>
<dbReference type="Proteomes" id="UP000220353">
    <property type="component" value="Unassembled WGS sequence"/>
</dbReference>
<gene>
    <name evidence="2" type="ORF">CO661_32610</name>
</gene>
<evidence type="ECO:0000313" key="2">
    <source>
        <dbReference type="EMBL" id="PDT43859.1"/>
    </source>
</evidence>
<organism evidence="2 3">
    <name type="scientific">Rhizobium fredii</name>
    <name type="common">Sinorhizobium fredii</name>
    <dbReference type="NCBI Taxonomy" id="380"/>
    <lineage>
        <taxon>Bacteria</taxon>
        <taxon>Pseudomonadati</taxon>
        <taxon>Pseudomonadota</taxon>
        <taxon>Alphaproteobacteria</taxon>
        <taxon>Hyphomicrobiales</taxon>
        <taxon>Rhizobiaceae</taxon>
        <taxon>Sinorhizobium/Ensifer group</taxon>
        <taxon>Sinorhizobium</taxon>
    </lineage>
</organism>
<sequence>MSGMSEAAKRGRRNWSLEEKWRIVEEAQLPGNSVAEVAGRRGLNSNLLFRWIRAAEAGQLGHRPASLVLLPQPTLDFIPIGVFGRGDDEGPAMTIPVAPSATVPPVERSARPKSVLPTKGPTLDERPGVIEIDLANGVRVRVDAFVNEKALRRVLAALGETS</sequence>
<dbReference type="GO" id="GO:0006313">
    <property type="term" value="P:DNA transposition"/>
    <property type="evidence" value="ECO:0007669"/>
    <property type="project" value="InterPro"/>
</dbReference>
<dbReference type="EMBL" id="NWTC01000055">
    <property type="protein sequence ID" value="PDT43859.1"/>
    <property type="molecule type" value="Genomic_DNA"/>
</dbReference>
<dbReference type="SUPFAM" id="SSF48295">
    <property type="entry name" value="TrpR-like"/>
    <property type="match status" value="1"/>
</dbReference>
<dbReference type="GO" id="GO:0043565">
    <property type="term" value="F:sequence-specific DNA binding"/>
    <property type="evidence" value="ECO:0007669"/>
    <property type="project" value="InterPro"/>
</dbReference>
<evidence type="ECO:0000256" key="1">
    <source>
        <dbReference type="SAM" id="MobiDB-lite"/>
    </source>
</evidence>
<proteinExistence type="predicted"/>
<dbReference type="PANTHER" id="PTHR37936">
    <property type="entry name" value="TRANSPOSASE INSC FOR INSERTION ELEMENT IS2A-RELATED"/>
    <property type="match status" value="1"/>
</dbReference>
<reference evidence="2 3" key="1">
    <citation type="submission" date="2017-09" db="EMBL/GenBank/DDBJ databases">
        <title>Comparative genomics of rhizobia isolated from Phaseolus vulgaris in China.</title>
        <authorList>
            <person name="Tong W."/>
        </authorList>
    </citation>
    <scope>NUCLEOTIDE SEQUENCE [LARGE SCALE GENOMIC DNA]</scope>
    <source>
        <strain evidence="2 3">PCH1</strain>
    </source>
</reference>
<dbReference type="Pfam" id="PF01527">
    <property type="entry name" value="HTH_Tnp_1"/>
    <property type="match status" value="1"/>
</dbReference>
<evidence type="ECO:0008006" key="4">
    <source>
        <dbReference type="Google" id="ProtNLM"/>
    </source>
</evidence>
<dbReference type="InterPro" id="IPR002514">
    <property type="entry name" value="Transposase_8"/>
</dbReference>
<dbReference type="AlphaFoldDB" id="A0A2A6LP26"/>
<comment type="caution">
    <text evidence="2">The sequence shown here is derived from an EMBL/GenBank/DDBJ whole genome shotgun (WGS) entry which is preliminary data.</text>
</comment>
<protein>
    <recommendedName>
        <fullName evidence="4">Transposase</fullName>
    </recommendedName>
</protein>
<accession>A0A2A6LP26</accession>
<name>A0A2A6LP26_RHIFR</name>
<dbReference type="RefSeq" id="WP_097588091.1">
    <property type="nucleotide sequence ID" value="NZ_NWTC01000055.1"/>
</dbReference>